<dbReference type="Gene3D" id="1.10.287.470">
    <property type="entry name" value="Helix hairpin bin"/>
    <property type="match status" value="1"/>
</dbReference>
<comment type="caution">
    <text evidence="6">The sequence shown here is derived from an EMBL/GenBank/DDBJ whole genome shotgun (WGS) entry which is preliminary data.</text>
</comment>
<evidence type="ECO:0000256" key="2">
    <source>
        <dbReference type="SAM" id="MobiDB-lite"/>
    </source>
</evidence>
<feature type="region of interest" description="Disordered" evidence="2">
    <location>
        <begin position="367"/>
        <end position="398"/>
    </location>
</feature>
<dbReference type="Gene3D" id="2.40.30.170">
    <property type="match status" value="1"/>
</dbReference>
<dbReference type="RefSeq" id="WP_009283395.1">
    <property type="nucleotide sequence ID" value="NZ_CAIT01000007.1"/>
</dbReference>
<dbReference type="Pfam" id="PF25917">
    <property type="entry name" value="BSH_RND"/>
    <property type="match status" value="1"/>
</dbReference>
<keyword evidence="1" id="KW-0175">Coiled coil</keyword>
<dbReference type="PANTHER" id="PTHR30469:SF33">
    <property type="entry name" value="SLR1207 PROTEIN"/>
    <property type="match status" value="1"/>
</dbReference>
<accession>I2GLP3</accession>
<feature type="compositionally biased region" description="Low complexity" evidence="2">
    <location>
        <begin position="367"/>
        <end position="377"/>
    </location>
</feature>
<evidence type="ECO:0000259" key="4">
    <source>
        <dbReference type="Pfam" id="PF25917"/>
    </source>
</evidence>
<feature type="domain" description="Multidrug resistance protein MdtA-like barrel-sandwich hybrid" evidence="4">
    <location>
        <begin position="66"/>
        <end position="225"/>
    </location>
</feature>
<dbReference type="OrthoDB" id="9809068at2"/>
<keyword evidence="7" id="KW-1185">Reference proteome</keyword>
<dbReference type="EMBL" id="CAIT01000007">
    <property type="protein sequence ID" value="CCH54819.1"/>
    <property type="molecule type" value="Genomic_DNA"/>
</dbReference>
<feature type="coiled-coil region" evidence="1">
    <location>
        <begin position="157"/>
        <end position="184"/>
    </location>
</feature>
<protein>
    <submittedName>
        <fullName evidence="6">Efflux transporter, RND family, MFP subunit</fullName>
    </submittedName>
</protein>
<dbReference type="Gene3D" id="2.40.50.100">
    <property type="match status" value="1"/>
</dbReference>
<evidence type="ECO:0000313" key="7">
    <source>
        <dbReference type="Proteomes" id="UP000009309"/>
    </source>
</evidence>
<dbReference type="eggNOG" id="COG1566">
    <property type="taxonomic scope" value="Bacteria"/>
</dbReference>
<dbReference type="InterPro" id="IPR058649">
    <property type="entry name" value="CzcB_C"/>
</dbReference>
<dbReference type="Pfam" id="PF25975">
    <property type="entry name" value="CzcB_C"/>
    <property type="match status" value="1"/>
</dbReference>
<organism evidence="6 7">
    <name type="scientific">Fibrisoma limi BUZ 3</name>
    <dbReference type="NCBI Taxonomy" id="1185876"/>
    <lineage>
        <taxon>Bacteria</taxon>
        <taxon>Pseudomonadati</taxon>
        <taxon>Bacteroidota</taxon>
        <taxon>Cytophagia</taxon>
        <taxon>Cytophagales</taxon>
        <taxon>Spirosomataceae</taxon>
        <taxon>Fibrisoma</taxon>
    </lineage>
</organism>
<dbReference type="AlphaFoldDB" id="I2GLP3"/>
<dbReference type="InterPro" id="IPR058625">
    <property type="entry name" value="MdtA-like_BSH"/>
</dbReference>
<dbReference type="GO" id="GO:1990281">
    <property type="term" value="C:efflux pump complex"/>
    <property type="evidence" value="ECO:0007669"/>
    <property type="project" value="TreeGrafter"/>
</dbReference>
<feature type="domain" description="Multidrug resistance protein MdtA-like alpha-helical hairpin" evidence="3">
    <location>
        <begin position="118"/>
        <end position="186"/>
    </location>
</feature>
<dbReference type="Pfam" id="PF25876">
    <property type="entry name" value="HH_MFP_RND"/>
    <property type="match status" value="1"/>
</dbReference>
<evidence type="ECO:0000259" key="3">
    <source>
        <dbReference type="Pfam" id="PF25876"/>
    </source>
</evidence>
<dbReference type="STRING" id="1185876.BN8_04026"/>
<evidence type="ECO:0000259" key="5">
    <source>
        <dbReference type="Pfam" id="PF25975"/>
    </source>
</evidence>
<feature type="domain" description="CzcB-like C-terminal circularly permuted SH3-like" evidence="5">
    <location>
        <begin position="403"/>
        <end position="443"/>
    </location>
</feature>
<evidence type="ECO:0000313" key="6">
    <source>
        <dbReference type="EMBL" id="CCH54819.1"/>
    </source>
</evidence>
<dbReference type="GO" id="GO:0015562">
    <property type="term" value="F:efflux transmembrane transporter activity"/>
    <property type="evidence" value="ECO:0007669"/>
    <property type="project" value="TreeGrafter"/>
</dbReference>
<sequence length="475" mass="51171">MKRKSNRIWWILGGVVVVLIVGLVAAKQAGIIGKPKSTEVDFAVAKRTNITERVSASGRVQPEVEVKISPDVSGEIIGLYVNEGDPVKAGQLLCRIRPDNYESLLSRARATVNQSRAQYEQSKASVAQSEARLIRAKADYERNRKLFADKVISSADFETAEANYNVAKQEVEAARANVRAAKFNIQSAEAGLRDASENLRKTTIYAPVTGTISKLNIELGERVVGTSQMAGTELMRIANLQNMEVRVNVNENDIVRVNLGDTADIEVDSYTMAGRKFKGIVTEIANTANGLASSSGTAAASLSTDAVTEFEVKVKILNNSYSDLLAEKDKKGYPFKPGMTASVEIITDRKNGVLAVPIAAVTTRGASGADAATQASANEDDDDAAVKPANQTPASAEKKQQITEIVFVNQGGKAVQREVKTGISDFDNIEIKSGLKAGEQVVSGPFLVVSKRLKDGDLVVKRDPNKQKKKEVTEE</sequence>
<proteinExistence type="predicted"/>
<dbReference type="SUPFAM" id="SSF111369">
    <property type="entry name" value="HlyD-like secretion proteins"/>
    <property type="match status" value="2"/>
</dbReference>
<dbReference type="Proteomes" id="UP000009309">
    <property type="component" value="Unassembled WGS sequence"/>
</dbReference>
<dbReference type="InterPro" id="IPR058624">
    <property type="entry name" value="MdtA-like_HH"/>
</dbReference>
<reference evidence="6 7" key="1">
    <citation type="journal article" date="2012" name="J. Bacteriol.">
        <title>Genome Sequence of the Filamentous Bacterium Fibrisoma limi BUZ 3T.</title>
        <authorList>
            <person name="Filippini M."/>
            <person name="Qi W."/>
            <person name="Jaenicke S."/>
            <person name="Goesmann A."/>
            <person name="Smits T.H."/>
            <person name="Bagheri H.C."/>
        </authorList>
    </citation>
    <scope>NUCLEOTIDE SEQUENCE [LARGE SCALE GENOMIC DNA]</scope>
    <source>
        <strain evidence="7">BUZ 3T</strain>
    </source>
</reference>
<dbReference type="PANTHER" id="PTHR30469">
    <property type="entry name" value="MULTIDRUG RESISTANCE PROTEIN MDTA"/>
    <property type="match status" value="1"/>
</dbReference>
<name>I2GLP3_9BACT</name>
<evidence type="ECO:0000256" key="1">
    <source>
        <dbReference type="SAM" id="Coils"/>
    </source>
</evidence>
<dbReference type="Gene3D" id="2.40.420.20">
    <property type="match status" value="1"/>
</dbReference>
<gene>
    <name evidence="6" type="ORF">BN8_04026</name>
</gene>